<protein>
    <submittedName>
        <fullName evidence="1">Uncharacterized protein</fullName>
    </submittedName>
</protein>
<dbReference type="EMBL" id="SRLO01000679">
    <property type="protein sequence ID" value="TNN48863.1"/>
    <property type="molecule type" value="Genomic_DNA"/>
</dbReference>
<dbReference type="Proteomes" id="UP000314294">
    <property type="component" value="Unassembled WGS sequence"/>
</dbReference>
<keyword evidence="2" id="KW-1185">Reference proteome</keyword>
<name>A0A4Z2G7G7_9TELE</name>
<organism evidence="1 2">
    <name type="scientific">Liparis tanakae</name>
    <name type="common">Tanaka's snailfish</name>
    <dbReference type="NCBI Taxonomy" id="230148"/>
    <lineage>
        <taxon>Eukaryota</taxon>
        <taxon>Metazoa</taxon>
        <taxon>Chordata</taxon>
        <taxon>Craniata</taxon>
        <taxon>Vertebrata</taxon>
        <taxon>Euteleostomi</taxon>
        <taxon>Actinopterygii</taxon>
        <taxon>Neopterygii</taxon>
        <taxon>Teleostei</taxon>
        <taxon>Neoteleostei</taxon>
        <taxon>Acanthomorphata</taxon>
        <taxon>Eupercaria</taxon>
        <taxon>Perciformes</taxon>
        <taxon>Cottioidei</taxon>
        <taxon>Cottales</taxon>
        <taxon>Liparidae</taxon>
        <taxon>Liparis</taxon>
    </lineage>
</organism>
<evidence type="ECO:0000313" key="1">
    <source>
        <dbReference type="EMBL" id="TNN48863.1"/>
    </source>
</evidence>
<accession>A0A4Z2G7G7</accession>
<sequence length="60" mass="7087">MQNDHFLRYLQQSGLLMGEVLQLLQRLQDQSGFGEDQQALLCSRREVRRMDCTLARITFE</sequence>
<comment type="caution">
    <text evidence="1">The sequence shown here is derived from an EMBL/GenBank/DDBJ whole genome shotgun (WGS) entry which is preliminary data.</text>
</comment>
<dbReference type="AlphaFoldDB" id="A0A4Z2G7G7"/>
<gene>
    <name evidence="1" type="ORF">EYF80_040939</name>
</gene>
<evidence type="ECO:0000313" key="2">
    <source>
        <dbReference type="Proteomes" id="UP000314294"/>
    </source>
</evidence>
<proteinExistence type="predicted"/>
<reference evidence="1 2" key="1">
    <citation type="submission" date="2019-03" db="EMBL/GenBank/DDBJ databases">
        <title>First draft genome of Liparis tanakae, snailfish: a comprehensive survey of snailfish specific genes.</title>
        <authorList>
            <person name="Kim W."/>
            <person name="Song I."/>
            <person name="Jeong J.-H."/>
            <person name="Kim D."/>
            <person name="Kim S."/>
            <person name="Ryu S."/>
            <person name="Song J.Y."/>
            <person name="Lee S.K."/>
        </authorList>
    </citation>
    <scope>NUCLEOTIDE SEQUENCE [LARGE SCALE GENOMIC DNA]</scope>
    <source>
        <tissue evidence="1">Muscle</tissue>
    </source>
</reference>